<name>A0A238KC96_9RHOB</name>
<evidence type="ECO:0000313" key="2">
    <source>
        <dbReference type="EMBL" id="SMX40469.1"/>
    </source>
</evidence>
<keyword evidence="3" id="KW-1185">Reference proteome</keyword>
<evidence type="ECO:0000259" key="1">
    <source>
        <dbReference type="Pfam" id="PF01370"/>
    </source>
</evidence>
<dbReference type="Proteomes" id="UP000202485">
    <property type="component" value="Unassembled WGS sequence"/>
</dbReference>
<dbReference type="PANTHER" id="PTHR43245">
    <property type="entry name" value="BIFUNCTIONAL POLYMYXIN RESISTANCE PROTEIN ARNA"/>
    <property type="match status" value="1"/>
</dbReference>
<keyword evidence="2" id="KW-0413">Isomerase</keyword>
<dbReference type="OrthoDB" id="367683at2"/>
<dbReference type="InterPro" id="IPR050177">
    <property type="entry name" value="Lipid_A_modif_metabolic_enz"/>
</dbReference>
<protein>
    <submittedName>
        <fullName evidence="2">3 beta-hydroxysteroid dehydrogenase/Delta 5--&gt;4-isomerase</fullName>
    </submittedName>
</protein>
<dbReference type="RefSeq" id="WP_093963230.1">
    <property type="nucleotide sequence ID" value="NZ_FXYG01000002.1"/>
</dbReference>
<evidence type="ECO:0000313" key="3">
    <source>
        <dbReference type="Proteomes" id="UP000202485"/>
    </source>
</evidence>
<dbReference type="GO" id="GO:0016853">
    <property type="term" value="F:isomerase activity"/>
    <property type="evidence" value="ECO:0007669"/>
    <property type="project" value="UniProtKB-KW"/>
</dbReference>
<gene>
    <name evidence="2" type="ORF">RUA8715_01684</name>
</gene>
<dbReference type="SUPFAM" id="SSF51735">
    <property type="entry name" value="NAD(P)-binding Rossmann-fold domains"/>
    <property type="match status" value="1"/>
</dbReference>
<accession>A0A238KC96</accession>
<dbReference type="Pfam" id="PF01370">
    <property type="entry name" value="Epimerase"/>
    <property type="match status" value="1"/>
</dbReference>
<dbReference type="EMBL" id="FXYG01000002">
    <property type="protein sequence ID" value="SMX40469.1"/>
    <property type="molecule type" value="Genomic_DNA"/>
</dbReference>
<dbReference type="AlphaFoldDB" id="A0A238KC96"/>
<reference evidence="3" key="1">
    <citation type="submission" date="2017-05" db="EMBL/GenBank/DDBJ databases">
        <authorList>
            <person name="Rodrigo-Torres L."/>
            <person name="Arahal R. D."/>
            <person name="Lucena T."/>
        </authorList>
    </citation>
    <scope>NUCLEOTIDE SEQUENCE [LARGE SCALE GENOMIC DNA]</scope>
    <source>
        <strain evidence="3">CECT 8715</strain>
    </source>
</reference>
<organism evidence="2 3">
    <name type="scientific">Ruegeria arenilitoris</name>
    <dbReference type="NCBI Taxonomy" id="1173585"/>
    <lineage>
        <taxon>Bacteria</taxon>
        <taxon>Pseudomonadati</taxon>
        <taxon>Pseudomonadota</taxon>
        <taxon>Alphaproteobacteria</taxon>
        <taxon>Rhodobacterales</taxon>
        <taxon>Roseobacteraceae</taxon>
        <taxon>Ruegeria</taxon>
    </lineage>
</organism>
<dbReference type="Gene3D" id="3.40.50.720">
    <property type="entry name" value="NAD(P)-binding Rossmann-like Domain"/>
    <property type="match status" value="1"/>
</dbReference>
<dbReference type="InterPro" id="IPR001509">
    <property type="entry name" value="Epimerase_deHydtase"/>
</dbReference>
<proteinExistence type="predicted"/>
<sequence length="295" mass="31174">MKVALTGATGLLGRHLVAWLSRRDIPVARIDRSDWDLQDAIAHDRLDQLVHGADVFVHCAARIDLAGPADDGSAWQVLFDSNVRATLNAARWAADRDAHFIFVSSGSVYRDPHARRIDESAETAPGPLGGDYATTKRLAEAGLAELARTSGARVTVLRPSALYGHGLPDDKFLVRMLNDAAAGQNITVTGPKNSIDFVHAHDLSRAILQSAQAAACGVFNISGGDPVSLADLAQEVMSVAGGRGMIETRSGDSPPFTRFDLSSDAARAAFGYAPVVDIATGLEMTLRGQLLPGAA</sequence>
<dbReference type="InterPro" id="IPR036291">
    <property type="entry name" value="NAD(P)-bd_dom_sf"/>
</dbReference>
<feature type="domain" description="NAD-dependent epimerase/dehydratase" evidence="1">
    <location>
        <begin position="4"/>
        <end position="221"/>
    </location>
</feature>